<dbReference type="GO" id="GO:0008237">
    <property type="term" value="F:metallopeptidase activity"/>
    <property type="evidence" value="ECO:0007669"/>
    <property type="project" value="UniProtKB-KW"/>
</dbReference>
<keyword evidence="1" id="KW-1133">Transmembrane helix</keyword>
<dbReference type="Pfam" id="PF02517">
    <property type="entry name" value="Rce1-like"/>
    <property type="match status" value="1"/>
</dbReference>
<feature type="transmembrane region" description="Helical" evidence="1">
    <location>
        <begin position="103"/>
        <end position="121"/>
    </location>
</feature>
<evidence type="ECO:0000256" key="1">
    <source>
        <dbReference type="SAM" id="Phobius"/>
    </source>
</evidence>
<dbReference type="InterPro" id="IPR003675">
    <property type="entry name" value="Rce1/LyrA-like_dom"/>
</dbReference>
<keyword evidence="3" id="KW-0645">Protease</keyword>
<accession>A0A6L9EFG2</accession>
<feature type="transmembrane region" description="Helical" evidence="1">
    <location>
        <begin position="28"/>
        <end position="50"/>
    </location>
</feature>
<dbReference type="AlphaFoldDB" id="A0A6L9EFG2"/>
<keyword evidence="1" id="KW-0812">Transmembrane</keyword>
<dbReference type="GO" id="GO:0006508">
    <property type="term" value="P:proteolysis"/>
    <property type="evidence" value="ECO:0007669"/>
    <property type="project" value="UniProtKB-KW"/>
</dbReference>
<name>A0A6L9EFG2_9FLAO</name>
<organism evidence="3 4">
    <name type="scientific">Poritiphilus flavus</name>
    <dbReference type="NCBI Taxonomy" id="2697053"/>
    <lineage>
        <taxon>Bacteria</taxon>
        <taxon>Pseudomonadati</taxon>
        <taxon>Bacteroidota</taxon>
        <taxon>Flavobacteriia</taxon>
        <taxon>Flavobacteriales</taxon>
        <taxon>Flavobacteriaceae</taxon>
        <taxon>Poritiphilus</taxon>
    </lineage>
</organism>
<comment type="caution">
    <text evidence="3">The sequence shown here is derived from an EMBL/GenBank/DDBJ whole genome shotgun (WGS) entry which is preliminary data.</text>
</comment>
<dbReference type="GO" id="GO:0004175">
    <property type="term" value="F:endopeptidase activity"/>
    <property type="evidence" value="ECO:0007669"/>
    <property type="project" value="UniProtKB-ARBA"/>
</dbReference>
<dbReference type="Proteomes" id="UP000475249">
    <property type="component" value="Unassembled WGS sequence"/>
</dbReference>
<evidence type="ECO:0000259" key="2">
    <source>
        <dbReference type="Pfam" id="PF02517"/>
    </source>
</evidence>
<evidence type="ECO:0000313" key="3">
    <source>
        <dbReference type="EMBL" id="NAS13515.1"/>
    </source>
</evidence>
<feature type="transmembrane region" description="Helical" evidence="1">
    <location>
        <begin position="70"/>
        <end position="91"/>
    </location>
</feature>
<dbReference type="RefSeq" id="WP_161436555.1">
    <property type="nucleotide sequence ID" value="NZ_WXYO01000007.1"/>
</dbReference>
<keyword evidence="3" id="KW-0482">Metalloprotease</keyword>
<protein>
    <submittedName>
        <fullName evidence="3">CPBP family intramembrane metalloprotease</fullName>
    </submittedName>
</protein>
<dbReference type="GO" id="GO:0080120">
    <property type="term" value="P:CAAX-box protein maturation"/>
    <property type="evidence" value="ECO:0007669"/>
    <property type="project" value="UniProtKB-ARBA"/>
</dbReference>
<proteinExistence type="predicted"/>
<dbReference type="EMBL" id="WXYO01000007">
    <property type="protein sequence ID" value="NAS13515.1"/>
    <property type="molecule type" value="Genomic_DNA"/>
</dbReference>
<feature type="transmembrane region" description="Helical" evidence="1">
    <location>
        <begin position="127"/>
        <end position="149"/>
    </location>
</feature>
<gene>
    <name evidence="3" type="ORF">GTQ38_16000</name>
</gene>
<keyword evidence="1" id="KW-0472">Membrane</keyword>
<reference evidence="3 4" key="1">
    <citation type="submission" date="2020-01" db="EMBL/GenBank/DDBJ databases">
        <title>Bacteria diversity of Porities sp.</title>
        <authorList>
            <person name="Wang G."/>
        </authorList>
    </citation>
    <scope>NUCLEOTIDE SEQUENCE [LARGE SCALE GENOMIC DNA]</scope>
    <source>
        <strain evidence="3 4">R33</strain>
    </source>
</reference>
<keyword evidence="4" id="KW-1185">Reference proteome</keyword>
<evidence type="ECO:0000313" key="4">
    <source>
        <dbReference type="Proteomes" id="UP000475249"/>
    </source>
</evidence>
<sequence>MLKEVLQFLKHPVYEPDENRDLGYRITVFVRLLILSLAISIVIGIVIGGLESLVNIDLGQHAMDLLLEQYSLTFIGFLAIVVAPLLEEFFFRGPLVFFKKSSFFKLIFYLFTLAFGFYHITNFEITTTILVLSPLLVAPQLSVGVFLGFIRVRFGLIWAILLHACYNLVLVGPILLLRVLDIPLE</sequence>
<feature type="transmembrane region" description="Helical" evidence="1">
    <location>
        <begin position="156"/>
        <end position="180"/>
    </location>
</feature>
<keyword evidence="3" id="KW-0378">Hydrolase</keyword>
<feature type="domain" description="CAAX prenyl protease 2/Lysostaphin resistance protein A-like" evidence="2">
    <location>
        <begin position="72"/>
        <end position="169"/>
    </location>
</feature>